<dbReference type="EMBL" id="BSDO01000012">
    <property type="protein sequence ID" value="GLI25159.1"/>
    <property type="molecule type" value="Genomic_DNA"/>
</dbReference>
<dbReference type="GeneID" id="95765603"/>
<protein>
    <submittedName>
        <fullName evidence="2">Uncharacterized protein with beta-barrel porin domain</fullName>
    </submittedName>
</protein>
<comment type="caution">
    <text evidence="1">The sequence shown here is derived from an EMBL/GenBank/DDBJ whole genome shotgun (WGS) entry which is preliminary data.</text>
</comment>
<accession>A0A9W6CQT5</accession>
<evidence type="ECO:0000313" key="2">
    <source>
        <dbReference type="EMBL" id="MDR6336491.1"/>
    </source>
</evidence>
<dbReference type="SUPFAM" id="SSF103515">
    <property type="entry name" value="Autotransporter"/>
    <property type="match status" value="1"/>
</dbReference>
<reference evidence="1" key="1">
    <citation type="submission" date="2022-12" db="EMBL/GenBank/DDBJ databases">
        <title>Reference genome sequencing for broad-spectrum identification of bacterial and archaeal isolates by mass spectrometry.</title>
        <authorList>
            <person name="Sekiguchi Y."/>
            <person name="Tourlousse D.M."/>
        </authorList>
    </citation>
    <scope>NUCLEOTIDE SEQUENCE</scope>
    <source>
        <strain evidence="1">301</strain>
    </source>
</reference>
<proteinExistence type="predicted"/>
<name>A0A9W6CQT5_XANFL</name>
<dbReference type="AlphaFoldDB" id="A0A9W6CQT5"/>
<gene>
    <name evidence="2" type="ORF">GGQ86_004992</name>
    <name evidence="1" type="ORF">XFLAVUS301_48330</name>
</gene>
<dbReference type="InterPro" id="IPR036709">
    <property type="entry name" value="Autotransporte_beta_dom_sf"/>
</dbReference>
<organism evidence="1 3">
    <name type="scientific">Xanthobacter flavus</name>
    <dbReference type="NCBI Taxonomy" id="281"/>
    <lineage>
        <taxon>Bacteria</taxon>
        <taxon>Pseudomonadati</taxon>
        <taxon>Pseudomonadota</taxon>
        <taxon>Alphaproteobacteria</taxon>
        <taxon>Hyphomicrobiales</taxon>
        <taxon>Xanthobacteraceae</taxon>
        <taxon>Xanthobacter</taxon>
    </lineage>
</organism>
<dbReference type="RefSeq" id="WP_281809847.1">
    <property type="nucleotide sequence ID" value="NZ_BSDO01000012.1"/>
</dbReference>
<evidence type="ECO:0000313" key="1">
    <source>
        <dbReference type="EMBL" id="GLI25159.1"/>
    </source>
</evidence>
<dbReference type="Gene3D" id="2.40.128.130">
    <property type="entry name" value="Autotransporter beta-domain"/>
    <property type="match status" value="1"/>
</dbReference>
<reference evidence="2 4" key="2">
    <citation type="submission" date="2023-07" db="EMBL/GenBank/DDBJ databases">
        <title>Genomic Encyclopedia of Type Strains, Phase IV (KMG-IV): sequencing the most valuable type-strain genomes for metagenomic binning, comparative biology and taxonomic classification.</title>
        <authorList>
            <person name="Goeker M."/>
        </authorList>
    </citation>
    <scope>NUCLEOTIDE SEQUENCE [LARGE SCALE GENOMIC DNA]</scope>
    <source>
        <strain evidence="2 4">DSM 338</strain>
    </source>
</reference>
<keyword evidence="4" id="KW-1185">Reference proteome</keyword>
<evidence type="ECO:0000313" key="3">
    <source>
        <dbReference type="Proteomes" id="UP001144397"/>
    </source>
</evidence>
<dbReference type="Proteomes" id="UP001144397">
    <property type="component" value="Unassembled WGS sequence"/>
</dbReference>
<sequence length="61" mass="6622">MRRCVPNFTVAGVPLAQNTALVKVGADLRISEQVRLGMAYVGQFADSVTVNAVQANLAWRF</sequence>
<dbReference type="EMBL" id="JAVDPY010000012">
    <property type="protein sequence ID" value="MDR6336491.1"/>
    <property type="molecule type" value="Genomic_DNA"/>
</dbReference>
<dbReference type="Proteomes" id="UP001245370">
    <property type="component" value="Unassembled WGS sequence"/>
</dbReference>
<evidence type="ECO:0000313" key="4">
    <source>
        <dbReference type="Proteomes" id="UP001245370"/>
    </source>
</evidence>